<evidence type="ECO:0008006" key="2">
    <source>
        <dbReference type="Google" id="ProtNLM"/>
    </source>
</evidence>
<comment type="caution">
    <text evidence="1">The sequence shown here is derived from an EMBL/GenBank/DDBJ whole genome shotgun (WGS) entry which is preliminary data.</text>
</comment>
<protein>
    <recommendedName>
        <fullName evidence="2">Reverse transcriptase domain-containing protein</fullName>
    </recommendedName>
</protein>
<dbReference type="Gene3D" id="1.20.1270.10">
    <property type="match status" value="1"/>
</dbReference>
<name>A0A6L2P722_TANCI</name>
<gene>
    <name evidence="1" type="ORF">Tci_065070</name>
</gene>
<dbReference type="AlphaFoldDB" id="A0A6L2P722"/>
<proteinExistence type="predicted"/>
<accession>A0A6L2P722</accession>
<organism evidence="1">
    <name type="scientific">Tanacetum cinerariifolium</name>
    <name type="common">Dalmatian daisy</name>
    <name type="synonym">Chrysanthemum cinerariifolium</name>
    <dbReference type="NCBI Taxonomy" id="118510"/>
    <lineage>
        <taxon>Eukaryota</taxon>
        <taxon>Viridiplantae</taxon>
        <taxon>Streptophyta</taxon>
        <taxon>Embryophyta</taxon>
        <taxon>Tracheophyta</taxon>
        <taxon>Spermatophyta</taxon>
        <taxon>Magnoliopsida</taxon>
        <taxon>eudicotyledons</taxon>
        <taxon>Gunneridae</taxon>
        <taxon>Pentapetalae</taxon>
        <taxon>asterids</taxon>
        <taxon>campanulids</taxon>
        <taxon>Asterales</taxon>
        <taxon>Asteraceae</taxon>
        <taxon>Asteroideae</taxon>
        <taxon>Anthemideae</taxon>
        <taxon>Anthemidinae</taxon>
        <taxon>Tanacetum</taxon>
    </lineage>
</organism>
<sequence length="239" mass="26652">MPPKRKSTFAAPAMTQATIRQLIVDGIAAAWEAQAATMANTKNPNRNTRPRETPVAKGGNYKEFISCQPFYLNGMEGVVRLIRLFERTESVFSHSNCAEENKSDICYWVLSRSIKGNVTASKPQTLEEAITITLRLMEHAVAHGAGIFAENLSCIHNKAMQSLMPVDVTLLSLGIAIKDNNVPLRLRENGLSARGLNDLEHEIKKALKSLDENPNAKIDELKNSREELENSCKRIKREH</sequence>
<evidence type="ECO:0000313" key="1">
    <source>
        <dbReference type="EMBL" id="GEU93092.1"/>
    </source>
</evidence>
<dbReference type="InterPro" id="IPR029048">
    <property type="entry name" value="HSP70_C_sf"/>
</dbReference>
<reference evidence="1" key="1">
    <citation type="journal article" date="2019" name="Sci. Rep.">
        <title>Draft genome of Tanacetum cinerariifolium, the natural source of mosquito coil.</title>
        <authorList>
            <person name="Yamashiro T."/>
            <person name="Shiraishi A."/>
            <person name="Satake H."/>
            <person name="Nakayama K."/>
        </authorList>
    </citation>
    <scope>NUCLEOTIDE SEQUENCE</scope>
</reference>
<dbReference type="EMBL" id="BKCJ010010775">
    <property type="protein sequence ID" value="GEU93092.1"/>
    <property type="molecule type" value="Genomic_DNA"/>
</dbReference>